<dbReference type="EMBL" id="NMUH01014719">
    <property type="protein sequence ID" value="MQM23006.1"/>
    <property type="molecule type" value="Genomic_DNA"/>
</dbReference>
<proteinExistence type="predicted"/>
<sequence length="59" mass="6426">METCLVQMQMQVISQALSQVSIPPQVAPSTSAQAPHVWGSKIRNTHPISLQFVPARSGR</sequence>
<comment type="caution">
    <text evidence="1">The sequence shown here is derived from an EMBL/GenBank/DDBJ whole genome shotgun (WGS) entry which is preliminary data.</text>
</comment>
<gene>
    <name evidence="1" type="ORF">Taro_056066</name>
</gene>
<accession>A0A843XUP9</accession>
<dbReference type="Proteomes" id="UP000652761">
    <property type="component" value="Unassembled WGS sequence"/>
</dbReference>
<keyword evidence="2" id="KW-1185">Reference proteome</keyword>
<protein>
    <submittedName>
        <fullName evidence="1">Uncharacterized protein</fullName>
    </submittedName>
</protein>
<reference evidence="1" key="1">
    <citation type="submission" date="2017-07" db="EMBL/GenBank/DDBJ databases">
        <title>Taro Niue Genome Assembly and Annotation.</title>
        <authorList>
            <person name="Atibalentja N."/>
            <person name="Keating K."/>
            <person name="Fields C.J."/>
        </authorList>
    </citation>
    <scope>NUCLEOTIDE SEQUENCE</scope>
    <source>
        <strain evidence="1">Niue_2</strain>
        <tissue evidence="1">Leaf</tissue>
    </source>
</reference>
<evidence type="ECO:0000313" key="1">
    <source>
        <dbReference type="EMBL" id="MQM23006.1"/>
    </source>
</evidence>
<name>A0A843XUP9_COLES</name>
<organism evidence="1 2">
    <name type="scientific">Colocasia esculenta</name>
    <name type="common">Wild taro</name>
    <name type="synonym">Arum esculentum</name>
    <dbReference type="NCBI Taxonomy" id="4460"/>
    <lineage>
        <taxon>Eukaryota</taxon>
        <taxon>Viridiplantae</taxon>
        <taxon>Streptophyta</taxon>
        <taxon>Embryophyta</taxon>
        <taxon>Tracheophyta</taxon>
        <taxon>Spermatophyta</taxon>
        <taxon>Magnoliopsida</taxon>
        <taxon>Liliopsida</taxon>
        <taxon>Araceae</taxon>
        <taxon>Aroideae</taxon>
        <taxon>Colocasieae</taxon>
        <taxon>Colocasia</taxon>
    </lineage>
</organism>
<dbReference type="AlphaFoldDB" id="A0A843XUP9"/>
<evidence type="ECO:0000313" key="2">
    <source>
        <dbReference type="Proteomes" id="UP000652761"/>
    </source>
</evidence>